<accession>A0A3Q2U4X4</accession>
<evidence type="ECO:0000313" key="3">
    <source>
        <dbReference type="Proteomes" id="UP000265000"/>
    </source>
</evidence>
<proteinExistence type="predicted"/>
<evidence type="ECO:0000313" key="2">
    <source>
        <dbReference type="Ensembl" id="ENSFHEP00000024840.1"/>
    </source>
</evidence>
<dbReference type="STRING" id="8078.ENSFHEP00000024840"/>
<dbReference type="InterPro" id="IPR043502">
    <property type="entry name" value="DNA/RNA_pol_sf"/>
</dbReference>
<protein>
    <recommendedName>
        <fullName evidence="1">Reverse transcriptase/retrotransposon-derived protein RNase H-like domain-containing protein</fullName>
    </recommendedName>
</protein>
<dbReference type="InterPro" id="IPR041577">
    <property type="entry name" value="RT_RNaseH_2"/>
</dbReference>
<dbReference type="Pfam" id="PF17919">
    <property type="entry name" value="RT_RNaseH_2"/>
    <property type="match status" value="1"/>
</dbReference>
<keyword evidence="3" id="KW-1185">Reference proteome</keyword>
<sequence>MQKILTEAGHGHFTAPLLWHKEAEHEFILLKQHLNEASELASSDLTEMFELDVKEENGFISSVLWQPGNMGRRLLCYYSARLEPAEKRQPTCTGVLCLIAKVLKGKNGGTLSLLMFVNVL</sequence>
<dbReference type="Gene3D" id="3.10.20.370">
    <property type="match status" value="1"/>
</dbReference>
<reference evidence="2" key="2">
    <citation type="submission" date="2025-09" db="UniProtKB">
        <authorList>
            <consortium name="Ensembl"/>
        </authorList>
    </citation>
    <scope>IDENTIFICATION</scope>
</reference>
<dbReference type="Proteomes" id="UP000265000">
    <property type="component" value="Unplaced"/>
</dbReference>
<dbReference type="AlphaFoldDB" id="A0A3Q2U4X4"/>
<evidence type="ECO:0000259" key="1">
    <source>
        <dbReference type="Pfam" id="PF17919"/>
    </source>
</evidence>
<dbReference type="GeneTree" id="ENSGT00940000178873"/>
<feature type="domain" description="Reverse transcriptase/retrotransposon-derived protein RNase H-like" evidence="1">
    <location>
        <begin position="19"/>
        <end position="104"/>
    </location>
</feature>
<dbReference type="Ensembl" id="ENSFHET00000006737.1">
    <property type="protein sequence ID" value="ENSFHEP00000024840.1"/>
    <property type="gene ID" value="ENSFHEG00000006682.1"/>
</dbReference>
<name>A0A3Q2U4X4_FUNHE</name>
<dbReference type="SUPFAM" id="SSF56672">
    <property type="entry name" value="DNA/RNA polymerases"/>
    <property type="match status" value="1"/>
</dbReference>
<reference evidence="2" key="1">
    <citation type="submission" date="2025-08" db="UniProtKB">
        <authorList>
            <consortium name="Ensembl"/>
        </authorList>
    </citation>
    <scope>IDENTIFICATION</scope>
</reference>
<organism evidence="2 3">
    <name type="scientific">Fundulus heteroclitus</name>
    <name type="common">Killifish</name>
    <name type="synonym">Mummichog</name>
    <dbReference type="NCBI Taxonomy" id="8078"/>
    <lineage>
        <taxon>Eukaryota</taxon>
        <taxon>Metazoa</taxon>
        <taxon>Chordata</taxon>
        <taxon>Craniata</taxon>
        <taxon>Vertebrata</taxon>
        <taxon>Euteleostomi</taxon>
        <taxon>Actinopterygii</taxon>
        <taxon>Neopterygii</taxon>
        <taxon>Teleostei</taxon>
        <taxon>Neoteleostei</taxon>
        <taxon>Acanthomorphata</taxon>
        <taxon>Ovalentaria</taxon>
        <taxon>Atherinomorphae</taxon>
        <taxon>Cyprinodontiformes</taxon>
        <taxon>Fundulidae</taxon>
        <taxon>Fundulus</taxon>
    </lineage>
</organism>